<dbReference type="GO" id="GO:0005975">
    <property type="term" value="P:carbohydrate metabolic process"/>
    <property type="evidence" value="ECO:0007669"/>
    <property type="project" value="InterPro"/>
</dbReference>
<dbReference type="OrthoDB" id="65569at2759"/>
<dbReference type="InterPro" id="IPR058353">
    <property type="entry name" value="DUF8040"/>
</dbReference>
<gene>
    <name evidence="4" type="ORF">IFM89_001192</name>
</gene>
<dbReference type="Gene3D" id="3.20.20.80">
    <property type="entry name" value="Glycosidases"/>
    <property type="match status" value="1"/>
</dbReference>
<dbReference type="GO" id="GO:0008422">
    <property type="term" value="F:beta-glucosidase activity"/>
    <property type="evidence" value="ECO:0007669"/>
    <property type="project" value="TreeGrafter"/>
</dbReference>
<dbReference type="AlphaFoldDB" id="A0A835IJW7"/>
<feature type="domain" description="DUF8040" evidence="3">
    <location>
        <begin position="37"/>
        <end position="83"/>
    </location>
</feature>
<evidence type="ECO:0000313" key="5">
    <source>
        <dbReference type="Proteomes" id="UP000631114"/>
    </source>
</evidence>
<dbReference type="InterPro" id="IPR001360">
    <property type="entry name" value="Glyco_hydro_1"/>
</dbReference>
<accession>A0A835IJW7</accession>
<evidence type="ECO:0000313" key="4">
    <source>
        <dbReference type="EMBL" id="KAF9618469.1"/>
    </source>
</evidence>
<dbReference type="EMBL" id="JADFTS010000002">
    <property type="protein sequence ID" value="KAF9618469.1"/>
    <property type="molecule type" value="Genomic_DNA"/>
</dbReference>
<dbReference type="SUPFAM" id="SSF51445">
    <property type="entry name" value="(Trans)glycosidases"/>
    <property type="match status" value="1"/>
</dbReference>
<dbReference type="Proteomes" id="UP000631114">
    <property type="component" value="Unassembled WGS sequence"/>
</dbReference>
<evidence type="ECO:0000256" key="2">
    <source>
        <dbReference type="RuleBase" id="RU003690"/>
    </source>
</evidence>
<dbReference type="InterPro" id="IPR017853">
    <property type="entry name" value="GH"/>
</dbReference>
<name>A0A835IJW7_9MAGN</name>
<keyword evidence="5" id="KW-1185">Reference proteome</keyword>
<comment type="similarity">
    <text evidence="1 2">Belongs to the glycosyl hydrolase 1 family.</text>
</comment>
<proteinExistence type="inferred from homology"/>
<evidence type="ECO:0000259" key="3">
    <source>
        <dbReference type="Pfam" id="PF26138"/>
    </source>
</evidence>
<evidence type="ECO:0000256" key="1">
    <source>
        <dbReference type="ARBA" id="ARBA00010838"/>
    </source>
</evidence>
<dbReference type="Pfam" id="PF26138">
    <property type="entry name" value="DUF8040"/>
    <property type="match status" value="1"/>
</dbReference>
<dbReference type="PANTHER" id="PTHR10353:SF29">
    <property type="entry name" value="BETA-GLUCOSIDASE 11"/>
    <property type="match status" value="1"/>
</dbReference>
<comment type="caution">
    <text evidence="4">The sequence shown here is derived from an EMBL/GenBank/DDBJ whole genome shotgun (WGS) entry which is preliminary data.</text>
</comment>
<protein>
    <recommendedName>
        <fullName evidence="3">DUF8040 domain-containing protein</fullName>
    </recommendedName>
</protein>
<dbReference type="Pfam" id="PF00232">
    <property type="entry name" value="Glyco_hydro_1"/>
    <property type="match status" value="1"/>
</dbReference>
<dbReference type="PANTHER" id="PTHR10353">
    <property type="entry name" value="GLYCOSYL HYDROLASE"/>
    <property type="match status" value="1"/>
</dbReference>
<organism evidence="4 5">
    <name type="scientific">Coptis chinensis</name>
    <dbReference type="NCBI Taxonomy" id="261450"/>
    <lineage>
        <taxon>Eukaryota</taxon>
        <taxon>Viridiplantae</taxon>
        <taxon>Streptophyta</taxon>
        <taxon>Embryophyta</taxon>
        <taxon>Tracheophyta</taxon>
        <taxon>Spermatophyta</taxon>
        <taxon>Magnoliopsida</taxon>
        <taxon>Ranunculales</taxon>
        <taxon>Ranunculaceae</taxon>
        <taxon>Coptidoideae</taxon>
        <taxon>Coptis</taxon>
    </lineage>
</organism>
<sequence length="332" mass="37453">MSDDSDEEDMIMQAACVTTMLTAGYYQYYVSKIPCRTSALSGAEWVEEVLTGHGAVPRKLSYGKTVFLRLCDILQTKGLLTHSIQRCRLSINNEIQCEPNNGHAELVMRTIGSQTTSRLTCFKLHIYRIRSANPGWLLQIFLLPNRASIFATHGYLNGINAPGRRSPPNGNCTGGDSLREPYIVSHNLLLAHTRAVNIYKTKYQEKQKGMIRISLHSDWYMPYSSSQEVVDATQRVLDNTFGLYMDPIVIGDYPLSVKQLVRDRLPVVTDQESKDIKGSFDYIGINHYVETYVMNNSTFVPPLQAIILAKKSPTTPNFRIPLQSPRENFPPV</sequence>
<reference evidence="4 5" key="1">
    <citation type="submission" date="2020-10" db="EMBL/GenBank/DDBJ databases">
        <title>The Coptis chinensis genome and diversification of protoberbering-type alkaloids.</title>
        <authorList>
            <person name="Wang B."/>
            <person name="Shu S."/>
            <person name="Song C."/>
            <person name="Liu Y."/>
        </authorList>
    </citation>
    <scope>NUCLEOTIDE SEQUENCE [LARGE SCALE GENOMIC DNA]</scope>
    <source>
        <strain evidence="4">HL-2020</strain>
        <tissue evidence="4">Leaf</tissue>
    </source>
</reference>